<dbReference type="AlphaFoldDB" id="M1YX44"/>
<protein>
    <submittedName>
        <fullName evidence="1">Uncharacterized protein</fullName>
    </submittedName>
</protein>
<accession>M1YX44</accession>
<gene>
    <name evidence="1" type="ORF">NITGR_220015</name>
</gene>
<comment type="caution">
    <text evidence="1">The sequence shown here is derived from an EMBL/GenBank/DDBJ whole genome shotgun (WGS) entry which is preliminary data.</text>
</comment>
<reference evidence="1 2" key="1">
    <citation type="journal article" date="2013" name="Front. Microbiol.">
        <title>The genome of Nitrospina gracilis illuminates the metabolism and evolution of the major marine nitrite oxidizer.</title>
        <authorList>
            <person name="Luecker S."/>
            <person name="Nowka B."/>
            <person name="Rattei T."/>
            <person name="Spieck E."/>
            <person name="and Daims H."/>
        </authorList>
    </citation>
    <scope>NUCLEOTIDE SEQUENCE [LARGE SCALE GENOMIC DNA]</scope>
    <source>
        <strain evidence="1 2">3/211</strain>
    </source>
</reference>
<evidence type="ECO:0000313" key="1">
    <source>
        <dbReference type="EMBL" id="CCQ90059.1"/>
    </source>
</evidence>
<keyword evidence="2" id="KW-1185">Reference proteome</keyword>
<dbReference type="EMBL" id="CAQJ01000025">
    <property type="protein sequence ID" value="CCQ90059.1"/>
    <property type="molecule type" value="Genomic_DNA"/>
</dbReference>
<sequence length="78" mass="9163">MMEQRSNNIEEWCSQQDSREAARYRLVWLADIGNRLNCILFFKNQSFKGKILGFSPYHSNFLVRVLWLSSPSSGWGTF</sequence>
<proteinExistence type="predicted"/>
<evidence type="ECO:0000313" key="2">
    <source>
        <dbReference type="Proteomes" id="UP000011704"/>
    </source>
</evidence>
<dbReference type="STRING" id="1266370.NITGR_220015"/>
<dbReference type="InParanoid" id="M1YX44"/>
<name>M1YX44_NITG3</name>
<dbReference type="Proteomes" id="UP000011704">
    <property type="component" value="Unassembled WGS sequence"/>
</dbReference>
<organism evidence="1 2">
    <name type="scientific">Nitrospina gracilis (strain 3/211)</name>
    <dbReference type="NCBI Taxonomy" id="1266370"/>
    <lineage>
        <taxon>Bacteria</taxon>
        <taxon>Pseudomonadati</taxon>
        <taxon>Nitrospinota/Tectimicrobiota group</taxon>
        <taxon>Nitrospinota</taxon>
        <taxon>Nitrospinia</taxon>
        <taxon>Nitrospinales</taxon>
        <taxon>Nitrospinaceae</taxon>
        <taxon>Nitrospina</taxon>
    </lineage>
</organism>
<dbReference type="HOGENOM" id="CLU_2618409_0_0_0"/>